<evidence type="ECO:0000313" key="2">
    <source>
        <dbReference type="Proteomes" id="UP000652013"/>
    </source>
</evidence>
<dbReference type="Proteomes" id="UP000652013">
    <property type="component" value="Unassembled WGS sequence"/>
</dbReference>
<protein>
    <submittedName>
        <fullName evidence="1">Uncharacterized protein</fullName>
    </submittedName>
</protein>
<reference evidence="1" key="1">
    <citation type="submission" date="2021-01" db="EMBL/GenBank/DDBJ databases">
        <title>Whole genome shotgun sequence of Spirilliplanes yamanashiensis NBRC 15828.</title>
        <authorList>
            <person name="Komaki H."/>
            <person name="Tamura T."/>
        </authorList>
    </citation>
    <scope>NUCLEOTIDE SEQUENCE</scope>
    <source>
        <strain evidence="1">NBRC 15828</strain>
    </source>
</reference>
<sequence length="222" mass="22298">MRRTRTARGPALALTLVLLVGAVLMMGTSSSAFTTQSANPTSTWAAGSVTLGDDDSGQALFTTGVPGTGQVSAAALKPGQSRVNCVKVDYTGTAPAAVRLFVTTRSGTNGTGGTGILPTTHISVEEGTAGAFGCAGFAGATTTWDSATHPNGATVCSGAGCFSDVINSFPSTYATGLPSALATWTNGTSRVYRITMRLDIATPETAEGATASVGFTWEAQSA</sequence>
<dbReference type="EMBL" id="BOOY01000039">
    <property type="protein sequence ID" value="GIJ06298.1"/>
    <property type="molecule type" value="Genomic_DNA"/>
</dbReference>
<proteinExistence type="predicted"/>
<dbReference type="AlphaFoldDB" id="A0A8J4DMC8"/>
<accession>A0A8J4DMC8</accession>
<gene>
    <name evidence="1" type="ORF">Sya03_56500</name>
</gene>
<evidence type="ECO:0000313" key="1">
    <source>
        <dbReference type="EMBL" id="GIJ06298.1"/>
    </source>
</evidence>
<keyword evidence="2" id="KW-1185">Reference proteome</keyword>
<comment type="caution">
    <text evidence="1">The sequence shown here is derived from an EMBL/GenBank/DDBJ whole genome shotgun (WGS) entry which is preliminary data.</text>
</comment>
<organism evidence="1 2">
    <name type="scientific">Spirilliplanes yamanashiensis</name>
    <dbReference type="NCBI Taxonomy" id="42233"/>
    <lineage>
        <taxon>Bacteria</taxon>
        <taxon>Bacillati</taxon>
        <taxon>Actinomycetota</taxon>
        <taxon>Actinomycetes</taxon>
        <taxon>Micromonosporales</taxon>
        <taxon>Micromonosporaceae</taxon>
        <taxon>Spirilliplanes</taxon>
    </lineage>
</organism>
<name>A0A8J4DMC8_9ACTN</name>